<dbReference type="Proteomes" id="UP000007798">
    <property type="component" value="Unassembled WGS sequence"/>
</dbReference>
<keyword evidence="2" id="KW-1185">Reference proteome</keyword>
<proteinExistence type="predicted"/>
<dbReference type="InParanoid" id="A0A0Q9WR90"/>
<evidence type="ECO:0000313" key="2">
    <source>
        <dbReference type="Proteomes" id="UP000007798"/>
    </source>
</evidence>
<organism evidence="1 2">
    <name type="scientific">Drosophila willistoni</name>
    <name type="common">Fruit fly</name>
    <dbReference type="NCBI Taxonomy" id="7260"/>
    <lineage>
        <taxon>Eukaryota</taxon>
        <taxon>Metazoa</taxon>
        <taxon>Ecdysozoa</taxon>
        <taxon>Arthropoda</taxon>
        <taxon>Hexapoda</taxon>
        <taxon>Insecta</taxon>
        <taxon>Pterygota</taxon>
        <taxon>Neoptera</taxon>
        <taxon>Endopterygota</taxon>
        <taxon>Diptera</taxon>
        <taxon>Brachycera</taxon>
        <taxon>Muscomorpha</taxon>
        <taxon>Ephydroidea</taxon>
        <taxon>Drosophilidae</taxon>
        <taxon>Drosophila</taxon>
        <taxon>Sophophora</taxon>
    </lineage>
</organism>
<reference evidence="1 2" key="1">
    <citation type="journal article" date="2007" name="Nature">
        <title>Evolution of genes and genomes on the Drosophila phylogeny.</title>
        <authorList>
            <consortium name="Drosophila 12 Genomes Consortium"/>
            <person name="Clark A.G."/>
            <person name="Eisen M.B."/>
            <person name="Smith D.R."/>
            <person name="Bergman C.M."/>
            <person name="Oliver B."/>
            <person name="Markow T.A."/>
            <person name="Kaufman T.C."/>
            <person name="Kellis M."/>
            <person name="Gelbart W."/>
            <person name="Iyer V.N."/>
            <person name="Pollard D.A."/>
            <person name="Sackton T.B."/>
            <person name="Larracuente A.M."/>
            <person name="Singh N.D."/>
            <person name="Abad J.P."/>
            <person name="Abt D.N."/>
            <person name="Adryan B."/>
            <person name="Aguade M."/>
            <person name="Akashi H."/>
            <person name="Anderson W.W."/>
            <person name="Aquadro C.F."/>
            <person name="Ardell D.H."/>
            <person name="Arguello R."/>
            <person name="Artieri C.G."/>
            <person name="Barbash D.A."/>
            <person name="Barker D."/>
            <person name="Barsanti P."/>
            <person name="Batterham P."/>
            <person name="Batzoglou S."/>
            <person name="Begun D."/>
            <person name="Bhutkar A."/>
            <person name="Blanco E."/>
            <person name="Bosak S.A."/>
            <person name="Bradley R.K."/>
            <person name="Brand A.D."/>
            <person name="Brent M.R."/>
            <person name="Brooks A.N."/>
            <person name="Brown R.H."/>
            <person name="Butlin R.K."/>
            <person name="Caggese C."/>
            <person name="Calvi B.R."/>
            <person name="Bernardo de Carvalho A."/>
            <person name="Caspi A."/>
            <person name="Castrezana S."/>
            <person name="Celniker S.E."/>
            <person name="Chang J.L."/>
            <person name="Chapple C."/>
            <person name="Chatterji S."/>
            <person name="Chinwalla A."/>
            <person name="Civetta A."/>
            <person name="Clifton S.W."/>
            <person name="Comeron J.M."/>
            <person name="Costello J.C."/>
            <person name="Coyne J.A."/>
            <person name="Daub J."/>
            <person name="David R.G."/>
            <person name="Delcher A.L."/>
            <person name="Delehaunty K."/>
            <person name="Do C.B."/>
            <person name="Ebling H."/>
            <person name="Edwards K."/>
            <person name="Eickbush T."/>
            <person name="Evans J.D."/>
            <person name="Filipski A."/>
            <person name="Findeiss S."/>
            <person name="Freyhult E."/>
            <person name="Fulton L."/>
            <person name="Fulton R."/>
            <person name="Garcia A.C."/>
            <person name="Gardiner A."/>
            <person name="Garfield D.A."/>
            <person name="Garvin B.E."/>
            <person name="Gibson G."/>
            <person name="Gilbert D."/>
            <person name="Gnerre S."/>
            <person name="Godfrey J."/>
            <person name="Good R."/>
            <person name="Gotea V."/>
            <person name="Gravely B."/>
            <person name="Greenberg A.J."/>
            <person name="Griffiths-Jones S."/>
            <person name="Gross S."/>
            <person name="Guigo R."/>
            <person name="Gustafson E.A."/>
            <person name="Haerty W."/>
            <person name="Hahn M.W."/>
            <person name="Halligan D.L."/>
            <person name="Halpern A.L."/>
            <person name="Halter G.M."/>
            <person name="Han M.V."/>
            <person name="Heger A."/>
            <person name="Hillier L."/>
            <person name="Hinrichs A.S."/>
            <person name="Holmes I."/>
            <person name="Hoskins R.A."/>
            <person name="Hubisz M.J."/>
            <person name="Hultmark D."/>
            <person name="Huntley M.A."/>
            <person name="Jaffe D.B."/>
            <person name="Jagadeeshan S."/>
            <person name="Jeck W.R."/>
            <person name="Johnson J."/>
            <person name="Jones C.D."/>
            <person name="Jordan W.C."/>
            <person name="Karpen G.H."/>
            <person name="Kataoka E."/>
            <person name="Keightley P.D."/>
            <person name="Kheradpour P."/>
            <person name="Kirkness E.F."/>
            <person name="Koerich L.B."/>
            <person name="Kristiansen K."/>
            <person name="Kudrna D."/>
            <person name="Kulathinal R.J."/>
            <person name="Kumar S."/>
            <person name="Kwok R."/>
            <person name="Lander E."/>
            <person name="Langley C.H."/>
            <person name="Lapoint R."/>
            <person name="Lazzaro B.P."/>
            <person name="Lee S.J."/>
            <person name="Levesque L."/>
            <person name="Li R."/>
            <person name="Lin C.F."/>
            <person name="Lin M.F."/>
            <person name="Lindblad-Toh K."/>
            <person name="Llopart A."/>
            <person name="Long M."/>
            <person name="Low L."/>
            <person name="Lozovsky E."/>
            <person name="Lu J."/>
            <person name="Luo M."/>
            <person name="Machado C.A."/>
            <person name="Makalowski W."/>
            <person name="Marzo M."/>
            <person name="Matsuda M."/>
            <person name="Matzkin L."/>
            <person name="McAllister B."/>
            <person name="McBride C.S."/>
            <person name="McKernan B."/>
            <person name="McKernan K."/>
            <person name="Mendez-Lago M."/>
            <person name="Minx P."/>
            <person name="Mollenhauer M.U."/>
            <person name="Montooth K."/>
            <person name="Mount S.M."/>
            <person name="Mu X."/>
            <person name="Myers E."/>
            <person name="Negre B."/>
            <person name="Newfeld S."/>
            <person name="Nielsen R."/>
            <person name="Noor M.A."/>
            <person name="O'Grady P."/>
            <person name="Pachter L."/>
            <person name="Papaceit M."/>
            <person name="Parisi M.J."/>
            <person name="Parisi M."/>
            <person name="Parts L."/>
            <person name="Pedersen J.S."/>
            <person name="Pesole G."/>
            <person name="Phillippy A.M."/>
            <person name="Ponting C.P."/>
            <person name="Pop M."/>
            <person name="Porcelli D."/>
            <person name="Powell J.R."/>
            <person name="Prohaska S."/>
            <person name="Pruitt K."/>
            <person name="Puig M."/>
            <person name="Quesneville H."/>
            <person name="Ram K.R."/>
            <person name="Rand D."/>
            <person name="Rasmussen M.D."/>
            <person name="Reed L.K."/>
            <person name="Reenan R."/>
            <person name="Reily A."/>
            <person name="Remington K.A."/>
            <person name="Rieger T.T."/>
            <person name="Ritchie M.G."/>
            <person name="Robin C."/>
            <person name="Rogers Y.H."/>
            <person name="Rohde C."/>
            <person name="Rozas J."/>
            <person name="Rubenfield M.J."/>
            <person name="Ruiz A."/>
            <person name="Russo S."/>
            <person name="Salzberg S.L."/>
            <person name="Sanchez-Gracia A."/>
            <person name="Saranga D.J."/>
            <person name="Sato H."/>
            <person name="Schaeffer S.W."/>
            <person name="Schatz M.C."/>
            <person name="Schlenke T."/>
            <person name="Schwartz R."/>
            <person name="Segarra C."/>
            <person name="Singh R.S."/>
            <person name="Sirot L."/>
            <person name="Sirota M."/>
            <person name="Sisneros N.B."/>
            <person name="Smith C.D."/>
            <person name="Smith T.F."/>
            <person name="Spieth J."/>
            <person name="Stage D.E."/>
            <person name="Stark A."/>
            <person name="Stephan W."/>
            <person name="Strausberg R.L."/>
            <person name="Strempel S."/>
            <person name="Sturgill D."/>
            <person name="Sutton G."/>
            <person name="Sutton G.G."/>
            <person name="Tao W."/>
            <person name="Teichmann S."/>
            <person name="Tobari Y.N."/>
            <person name="Tomimura Y."/>
            <person name="Tsolas J.M."/>
            <person name="Valente V.L."/>
            <person name="Venter E."/>
            <person name="Venter J.C."/>
            <person name="Vicario S."/>
            <person name="Vieira F.G."/>
            <person name="Vilella A.J."/>
            <person name="Villasante A."/>
            <person name="Walenz B."/>
            <person name="Wang J."/>
            <person name="Wasserman M."/>
            <person name="Watts T."/>
            <person name="Wilson D."/>
            <person name="Wilson R.K."/>
            <person name="Wing R.A."/>
            <person name="Wolfner M.F."/>
            <person name="Wong A."/>
            <person name="Wong G.K."/>
            <person name="Wu C.I."/>
            <person name="Wu G."/>
            <person name="Yamamoto D."/>
            <person name="Yang H.P."/>
            <person name="Yang S.P."/>
            <person name="Yorke J.A."/>
            <person name="Yoshida K."/>
            <person name="Zdobnov E."/>
            <person name="Zhang P."/>
            <person name="Zhang Y."/>
            <person name="Zimin A.V."/>
            <person name="Baldwin J."/>
            <person name="Abdouelleil A."/>
            <person name="Abdulkadir J."/>
            <person name="Abebe A."/>
            <person name="Abera B."/>
            <person name="Abreu J."/>
            <person name="Acer S.C."/>
            <person name="Aftuck L."/>
            <person name="Alexander A."/>
            <person name="An P."/>
            <person name="Anderson E."/>
            <person name="Anderson S."/>
            <person name="Arachi H."/>
            <person name="Azer M."/>
            <person name="Bachantsang P."/>
            <person name="Barry A."/>
            <person name="Bayul T."/>
            <person name="Berlin A."/>
            <person name="Bessette D."/>
            <person name="Bloom T."/>
            <person name="Blye J."/>
            <person name="Boguslavskiy L."/>
            <person name="Bonnet C."/>
            <person name="Boukhgalter B."/>
            <person name="Bourzgui I."/>
            <person name="Brown A."/>
            <person name="Cahill P."/>
            <person name="Channer S."/>
            <person name="Cheshatsang Y."/>
            <person name="Chuda L."/>
            <person name="Citroen M."/>
            <person name="Collymore A."/>
            <person name="Cooke P."/>
            <person name="Costello M."/>
            <person name="D'Aco K."/>
            <person name="Daza R."/>
            <person name="De Haan G."/>
            <person name="DeGray S."/>
            <person name="DeMaso C."/>
            <person name="Dhargay N."/>
            <person name="Dooley K."/>
            <person name="Dooley E."/>
            <person name="Doricent M."/>
            <person name="Dorje P."/>
            <person name="Dorjee K."/>
            <person name="Dupes A."/>
            <person name="Elong R."/>
            <person name="Falk J."/>
            <person name="Farina A."/>
            <person name="Faro S."/>
            <person name="Ferguson D."/>
            <person name="Fisher S."/>
            <person name="Foley C.D."/>
            <person name="Franke A."/>
            <person name="Friedrich D."/>
            <person name="Gadbois L."/>
            <person name="Gearin G."/>
            <person name="Gearin C.R."/>
            <person name="Giannoukos G."/>
            <person name="Goode T."/>
            <person name="Graham J."/>
            <person name="Grandbois E."/>
            <person name="Grewal S."/>
            <person name="Gyaltsen K."/>
            <person name="Hafez N."/>
            <person name="Hagos B."/>
            <person name="Hall J."/>
            <person name="Henson C."/>
            <person name="Hollinger A."/>
            <person name="Honan T."/>
            <person name="Huard M.D."/>
            <person name="Hughes L."/>
            <person name="Hurhula B."/>
            <person name="Husby M.E."/>
            <person name="Kamat A."/>
            <person name="Kanga B."/>
            <person name="Kashin S."/>
            <person name="Khazanovich D."/>
            <person name="Kisner P."/>
            <person name="Lance K."/>
            <person name="Lara M."/>
            <person name="Lee W."/>
            <person name="Lennon N."/>
            <person name="Letendre F."/>
            <person name="LeVine R."/>
            <person name="Lipovsky A."/>
            <person name="Liu X."/>
            <person name="Liu J."/>
            <person name="Liu S."/>
            <person name="Lokyitsang T."/>
            <person name="Lokyitsang Y."/>
            <person name="Lubonja R."/>
            <person name="Lui A."/>
            <person name="MacDonald P."/>
            <person name="Magnisalis V."/>
            <person name="Maru K."/>
            <person name="Matthews C."/>
            <person name="McCusker W."/>
            <person name="McDonough S."/>
            <person name="Mehta T."/>
            <person name="Meldrim J."/>
            <person name="Meneus L."/>
            <person name="Mihai O."/>
            <person name="Mihalev A."/>
            <person name="Mihova T."/>
            <person name="Mittelman R."/>
            <person name="Mlenga V."/>
            <person name="Montmayeur A."/>
            <person name="Mulrain L."/>
            <person name="Navidi A."/>
            <person name="Naylor J."/>
            <person name="Negash T."/>
            <person name="Nguyen T."/>
            <person name="Nguyen N."/>
            <person name="Nicol R."/>
            <person name="Norbu C."/>
            <person name="Norbu N."/>
            <person name="Novod N."/>
            <person name="O'Neill B."/>
            <person name="Osman S."/>
            <person name="Markiewicz E."/>
            <person name="Oyono O.L."/>
            <person name="Patti C."/>
            <person name="Phunkhang P."/>
            <person name="Pierre F."/>
            <person name="Priest M."/>
            <person name="Raghuraman S."/>
            <person name="Rege F."/>
            <person name="Reyes R."/>
            <person name="Rise C."/>
            <person name="Rogov P."/>
            <person name="Ross K."/>
            <person name="Ryan E."/>
            <person name="Settipalli S."/>
            <person name="Shea T."/>
            <person name="Sherpa N."/>
            <person name="Shi L."/>
            <person name="Shih D."/>
            <person name="Sparrow T."/>
            <person name="Spaulding J."/>
            <person name="Stalker J."/>
            <person name="Stange-Thomann N."/>
            <person name="Stavropoulos S."/>
            <person name="Stone C."/>
            <person name="Strader C."/>
            <person name="Tesfaye S."/>
            <person name="Thomson T."/>
            <person name="Thoulutsang Y."/>
            <person name="Thoulutsang D."/>
            <person name="Topham K."/>
            <person name="Topping I."/>
            <person name="Tsamla T."/>
            <person name="Vassiliev H."/>
            <person name="Vo A."/>
            <person name="Wangchuk T."/>
            <person name="Wangdi T."/>
            <person name="Weiand M."/>
            <person name="Wilkinson J."/>
            <person name="Wilson A."/>
            <person name="Yadav S."/>
            <person name="Young G."/>
            <person name="Yu Q."/>
            <person name="Zembek L."/>
            <person name="Zhong D."/>
            <person name="Zimmer A."/>
            <person name="Zwirko Z."/>
            <person name="Jaffe D.B."/>
            <person name="Alvarez P."/>
            <person name="Brockman W."/>
            <person name="Butler J."/>
            <person name="Chin C."/>
            <person name="Gnerre S."/>
            <person name="Grabherr M."/>
            <person name="Kleber M."/>
            <person name="Mauceli E."/>
            <person name="MacCallum I."/>
        </authorList>
    </citation>
    <scope>NUCLEOTIDE SEQUENCE [LARGE SCALE GENOMIC DNA]</scope>
    <source>
        <strain evidence="2">Tucson 14030-0811.24</strain>
    </source>
</reference>
<evidence type="ECO:0000313" key="1">
    <source>
        <dbReference type="EMBL" id="KRF98489.1"/>
    </source>
</evidence>
<gene>
    <name evidence="1" type="primary">Dwil\GK27142</name>
    <name evidence="1" type="ORF">Dwil_GK27142</name>
</gene>
<protein>
    <submittedName>
        <fullName evidence="1">Uncharacterized protein</fullName>
    </submittedName>
</protein>
<sequence length="53" mass="5874">MSSQQEPEGEKNGKQTCFCHLTKLMHGAWQKVGTIIFCPLTKRAMCFSLAASV</sequence>
<dbReference type="AlphaFoldDB" id="A0A0Q9WR90"/>
<dbReference type="EMBL" id="CH963857">
    <property type="protein sequence ID" value="KRF98489.1"/>
    <property type="molecule type" value="Genomic_DNA"/>
</dbReference>
<accession>A0A0Q9WR90</accession>
<name>A0A0Q9WR90_DROWI</name>